<protein>
    <submittedName>
        <fullName evidence="2">Uncharacterized protein</fullName>
    </submittedName>
</protein>
<feature type="region of interest" description="Disordered" evidence="1">
    <location>
        <begin position="23"/>
        <end position="44"/>
    </location>
</feature>
<proteinExistence type="predicted"/>
<dbReference type="Proteomes" id="UP001331761">
    <property type="component" value="Unassembled WGS sequence"/>
</dbReference>
<sequence length="101" mass="11797">MMLRKSKQELEQFSRLAVPQTHEKNAIGKLRGENPHSASPSELKRIDGDDVNFIGAVSLRTHVKIQNDRWTFHECFCRIHGIYFSDEKEELKRKLSVRSFV</sequence>
<dbReference type="EMBL" id="WIXE01003171">
    <property type="protein sequence ID" value="KAK5984178.1"/>
    <property type="molecule type" value="Genomic_DNA"/>
</dbReference>
<name>A0AAN8G9L2_TRICO</name>
<comment type="caution">
    <text evidence="2">The sequence shown here is derived from an EMBL/GenBank/DDBJ whole genome shotgun (WGS) entry which is preliminary data.</text>
</comment>
<evidence type="ECO:0000256" key="1">
    <source>
        <dbReference type="SAM" id="MobiDB-lite"/>
    </source>
</evidence>
<organism evidence="2 3">
    <name type="scientific">Trichostrongylus colubriformis</name>
    <name type="common">Black scour worm</name>
    <dbReference type="NCBI Taxonomy" id="6319"/>
    <lineage>
        <taxon>Eukaryota</taxon>
        <taxon>Metazoa</taxon>
        <taxon>Ecdysozoa</taxon>
        <taxon>Nematoda</taxon>
        <taxon>Chromadorea</taxon>
        <taxon>Rhabditida</taxon>
        <taxon>Rhabditina</taxon>
        <taxon>Rhabditomorpha</taxon>
        <taxon>Strongyloidea</taxon>
        <taxon>Trichostrongylidae</taxon>
        <taxon>Trichostrongylus</taxon>
    </lineage>
</organism>
<feature type="compositionally biased region" description="Basic and acidic residues" evidence="1">
    <location>
        <begin position="23"/>
        <end position="34"/>
    </location>
</feature>
<accession>A0AAN8G9L2</accession>
<dbReference type="AlphaFoldDB" id="A0AAN8G9L2"/>
<reference evidence="2 3" key="1">
    <citation type="submission" date="2019-10" db="EMBL/GenBank/DDBJ databases">
        <title>Assembly and Annotation for the nematode Trichostrongylus colubriformis.</title>
        <authorList>
            <person name="Martin J."/>
        </authorList>
    </citation>
    <scope>NUCLEOTIDE SEQUENCE [LARGE SCALE GENOMIC DNA]</scope>
    <source>
        <strain evidence="2">G859</strain>
        <tissue evidence="2">Whole worm</tissue>
    </source>
</reference>
<evidence type="ECO:0000313" key="2">
    <source>
        <dbReference type="EMBL" id="KAK5984178.1"/>
    </source>
</evidence>
<evidence type="ECO:0000313" key="3">
    <source>
        <dbReference type="Proteomes" id="UP001331761"/>
    </source>
</evidence>
<keyword evidence="3" id="KW-1185">Reference proteome</keyword>
<gene>
    <name evidence="2" type="ORF">GCK32_016486</name>
</gene>